<dbReference type="GeneID" id="116294109"/>
<evidence type="ECO:0000313" key="2">
    <source>
        <dbReference type="Proteomes" id="UP000515163"/>
    </source>
</evidence>
<feature type="transmembrane region" description="Helical" evidence="1">
    <location>
        <begin position="178"/>
        <end position="203"/>
    </location>
</feature>
<feature type="transmembrane region" description="Helical" evidence="1">
    <location>
        <begin position="25"/>
        <end position="44"/>
    </location>
</feature>
<feature type="transmembrane region" description="Helical" evidence="1">
    <location>
        <begin position="268"/>
        <end position="287"/>
    </location>
</feature>
<accession>A0A6P8HY14</accession>
<dbReference type="InParanoid" id="A0A6P8HY14"/>
<dbReference type="AlphaFoldDB" id="A0A6P8HY14"/>
<dbReference type="OrthoDB" id="5956754at2759"/>
<proteinExistence type="predicted"/>
<feature type="transmembrane region" description="Helical" evidence="1">
    <location>
        <begin position="120"/>
        <end position="139"/>
    </location>
</feature>
<dbReference type="Proteomes" id="UP000515163">
    <property type="component" value="Unplaced"/>
</dbReference>
<name>A0A6P8HY14_ACTTE</name>
<evidence type="ECO:0000256" key="1">
    <source>
        <dbReference type="SAM" id="Phobius"/>
    </source>
</evidence>
<keyword evidence="1" id="KW-0472">Membrane</keyword>
<feature type="transmembrane region" description="Helical" evidence="1">
    <location>
        <begin position="361"/>
        <end position="386"/>
    </location>
</feature>
<feature type="transmembrane region" description="Helical" evidence="1">
    <location>
        <begin position="90"/>
        <end position="113"/>
    </location>
</feature>
<gene>
    <name evidence="3" type="primary">LOC116294109</name>
</gene>
<reference evidence="3" key="1">
    <citation type="submission" date="2025-08" db="UniProtKB">
        <authorList>
            <consortium name="RefSeq"/>
        </authorList>
    </citation>
    <scope>IDENTIFICATION</scope>
    <source>
        <tissue evidence="3">Tentacle</tissue>
    </source>
</reference>
<feature type="transmembrane region" description="Helical" evidence="1">
    <location>
        <begin position="223"/>
        <end position="247"/>
    </location>
</feature>
<protein>
    <submittedName>
        <fullName evidence="3">Uncharacterized protein LOC116294109</fullName>
    </submittedName>
</protein>
<organism evidence="2 3">
    <name type="scientific">Actinia tenebrosa</name>
    <name type="common">Australian red waratah sea anemone</name>
    <dbReference type="NCBI Taxonomy" id="6105"/>
    <lineage>
        <taxon>Eukaryota</taxon>
        <taxon>Metazoa</taxon>
        <taxon>Cnidaria</taxon>
        <taxon>Anthozoa</taxon>
        <taxon>Hexacorallia</taxon>
        <taxon>Actiniaria</taxon>
        <taxon>Actiniidae</taxon>
        <taxon>Actinia</taxon>
    </lineage>
</organism>
<feature type="transmembrane region" description="Helical" evidence="1">
    <location>
        <begin position="439"/>
        <end position="458"/>
    </location>
</feature>
<feature type="transmembrane region" description="Helical" evidence="1">
    <location>
        <begin position="811"/>
        <end position="829"/>
    </location>
</feature>
<sequence>MNNTASKPNISDLRDVGVPCDIPRWLSLIILLAASASIPLALLYHSSNYLTSADGLADGGDMYSHFTEALHLKQQLQQWETDLWYDGVTLGYPIFLAYQPLPCCVTAAFMTLFERYVSPFLAFRWLFFLLLTAMPFSWYFGTQRIGMTCLQSSMVTLCLFSLHSWVDFGLELSAFRKYGLYTQAYGMITLPVAVGFAYQYIIYGKGSRDAVVMVIALNLLSHSIFGIYLVLLTGTIIASFLLVEIFFNRTAMNFASVCARAFDVHVTSLVYCGWWLLPTLYCFQYIGGLPWKYDTTNAHNISIVIRKLLSGEIYDFGRTFPFITLGLLTGLSCVFLGHNPRDKEAAHTDVALASKARQQTLYTWLGMSFFVSLILFLGRGTFGPWYDLIPFHSDMESLRYLNGLHFFGLLLFAVGSSCILIHACRFVTKVTGYTTDKVLVIFMLVFAPIYLSSQLVVLNNNLTVTEMSEELQHSLMKLKQYPVSGRLYGNKQFGIEGPWEMTFLPYFTRKPGIQTYSRGYHDTLSVFYLESFQPDLNVTPWFPDLMRLFNIRYIFASSSGVRTEFLQKCNLIELMKLDNDTQIFIRSPDQEYGYFEFVFVPGMVQGNLKDIRAVVRSLTQIYQVNAVLAINPKITSIYANVNVSSKDTQLPLKWYGSLSWLINSLRPNKTPVATWTLDGSDVSDDIFLESVMKQYLWQAVRSKVLKEITKNNEYSAIVEIPQEAFSKDFYSTEHLLLKVSYHPYWSCRYAKPTTLRYKENDHDDPKETDQEYEKWHEVKVHHVIPNLMSIVLPPGRHEVVCSYSNPLYQKLGFIIFLVTVTVIFTKEFLQMYLR</sequence>
<feature type="transmembrane region" description="Helical" evidence="1">
    <location>
        <begin position="406"/>
        <end position="427"/>
    </location>
</feature>
<feature type="transmembrane region" description="Helical" evidence="1">
    <location>
        <begin position="319"/>
        <end position="337"/>
    </location>
</feature>
<keyword evidence="1" id="KW-1133">Transmembrane helix</keyword>
<keyword evidence="2" id="KW-1185">Reference proteome</keyword>
<dbReference type="RefSeq" id="XP_031557497.1">
    <property type="nucleotide sequence ID" value="XM_031701637.1"/>
</dbReference>
<evidence type="ECO:0000313" key="3">
    <source>
        <dbReference type="RefSeq" id="XP_031557497.1"/>
    </source>
</evidence>
<keyword evidence="1" id="KW-0812">Transmembrane</keyword>
<dbReference type="KEGG" id="aten:116294109"/>